<protein>
    <submittedName>
        <fullName evidence="2">Uncharacterized protein</fullName>
    </submittedName>
</protein>
<proteinExistence type="inferred from homology"/>
<comment type="similarity">
    <text evidence="1">Belongs to the ARG7 family.</text>
</comment>
<dbReference type="InterPro" id="IPR003676">
    <property type="entry name" value="SAUR_fam"/>
</dbReference>
<evidence type="ECO:0000313" key="2">
    <source>
        <dbReference type="EMBL" id="KAF9676104.1"/>
    </source>
</evidence>
<comment type="caution">
    <text evidence="2">The sequence shown here is derived from an EMBL/GenBank/DDBJ whole genome shotgun (WGS) entry which is preliminary data.</text>
</comment>
<gene>
    <name evidence="2" type="ORF">SADUNF_Sadunf09G0103600</name>
</gene>
<dbReference type="PANTHER" id="PTHR31929">
    <property type="entry name" value="SAUR-LIKE AUXIN-RESPONSIVE PROTEIN FAMILY-RELATED"/>
    <property type="match status" value="1"/>
</dbReference>
<dbReference type="Gene3D" id="2.60.40.1970">
    <property type="entry name" value="YEATS domain"/>
    <property type="match status" value="1"/>
</dbReference>
<dbReference type="AlphaFoldDB" id="A0A835JVY7"/>
<dbReference type="EMBL" id="JADGMS010000009">
    <property type="protein sequence ID" value="KAF9676104.1"/>
    <property type="molecule type" value="Genomic_DNA"/>
</dbReference>
<evidence type="ECO:0000313" key="3">
    <source>
        <dbReference type="Proteomes" id="UP000657918"/>
    </source>
</evidence>
<reference evidence="2 3" key="1">
    <citation type="submission" date="2020-10" db="EMBL/GenBank/DDBJ databases">
        <title>Plant Genome Project.</title>
        <authorList>
            <person name="Zhang R.-G."/>
        </authorList>
    </citation>
    <scope>NUCLEOTIDE SEQUENCE [LARGE SCALE GENOMIC DNA]</scope>
    <source>
        <strain evidence="2">FAFU-HL-1</strain>
        <tissue evidence="2">Leaf</tissue>
    </source>
</reference>
<name>A0A835JVY7_9ROSI</name>
<sequence length="223" mass="25274">MGIRLAGSLAKQILRRSSKSFDVPKGFLAVYVGETEKKRFMVPVSYLNKPVFQDLLSKAEEEFGFDHPMGGIGTDFEQETQRCLNQHSNSLWQHSILAWKLKSINLIGGVLIYHHLMLNPEDESGPMLIKKPVVVESYDEIIFPEPSKGFLDRMQSHPAVNLPRLPAGFTLPPPNMYLSCLLQAMLFFLGMDKLTYVSLRCWLKLRVNGREVTLKIILQPSGL</sequence>
<dbReference type="GO" id="GO:0009733">
    <property type="term" value="P:response to auxin"/>
    <property type="evidence" value="ECO:0007669"/>
    <property type="project" value="InterPro"/>
</dbReference>
<dbReference type="OrthoDB" id="625231at2759"/>
<accession>A0A835JVY7</accession>
<organism evidence="2 3">
    <name type="scientific">Salix dunnii</name>
    <dbReference type="NCBI Taxonomy" id="1413687"/>
    <lineage>
        <taxon>Eukaryota</taxon>
        <taxon>Viridiplantae</taxon>
        <taxon>Streptophyta</taxon>
        <taxon>Embryophyta</taxon>
        <taxon>Tracheophyta</taxon>
        <taxon>Spermatophyta</taxon>
        <taxon>Magnoliopsida</taxon>
        <taxon>eudicotyledons</taxon>
        <taxon>Gunneridae</taxon>
        <taxon>Pentapetalae</taxon>
        <taxon>rosids</taxon>
        <taxon>fabids</taxon>
        <taxon>Malpighiales</taxon>
        <taxon>Salicaceae</taxon>
        <taxon>Saliceae</taxon>
        <taxon>Salix</taxon>
    </lineage>
</organism>
<dbReference type="InterPro" id="IPR038704">
    <property type="entry name" value="YEAST_sf"/>
</dbReference>
<evidence type="ECO:0000256" key="1">
    <source>
        <dbReference type="ARBA" id="ARBA00006974"/>
    </source>
</evidence>
<dbReference type="Pfam" id="PF02519">
    <property type="entry name" value="Auxin_inducible"/>
    <property type="match status" value="1"/>
</dbReference>
<keyword evidence="3" id="KW-1185">Reference proteome</keyword>
<dbReference type="Proteomes" id="UP000657918">
    <property type="component" value="Unassembled WGS sequence"/>
</dbReference>